<evidence type="ECO:0000313" key="2">
    <source>
        <dbReference type="Proteomes" id="UP000886998"/>
    </source>
</evidence>
<dbReference type="EMBL" id="BMAV01026842">
    <property type="protein sequence ID" value="GFS53895.1"/>
    <property type="molecule type" value="Genomic_DNA"/>
</dbReference>
<dbReference type="Proteomes" id="UP000886998">
    <property type="component" value="Unassembled WGS sequence"/>
</dbReference>
<keyword evidence="2" id="KW-1185">Reference proteome</keyword>
<accession>A0A8X6IPH3</accession>
<dbReference type="OrthoDB" id="6433315at2759"/>
<proteinExistence type="predicted"/>
<organism evidence="1 2">
    <name type="scientific">Trichonephila inaurata madagascariensis</name>
    <dbReference type="NCBI Taxonomy" id="2747483"/>
    <lineage>
        <taxon>Eukaryota</taxon>
        <taxon>Metazoa</taxon>
        <taxon>Ecdysozoa</taxon>
        <taxon>Arthropoda</taxon>
        <taxon>Chelicerata</taxon>
        <taxon>Arachnida</taxon>
        <taxon>Araneae</taxon>
        <taxon>Araneomorphae</taxon>
        <taxon>Entelegynae</taxon>
        <taxon>Araneoidea</taxon>
        <taxon>Nephilidae</taxon>
        <taxon>Trichonephila</taxon>
        <taxon>Trichonephila inaurata</taxon>
    </lineage>
</organism>
<comment type="caution">
    <text evidence="1">The sequence shown here is derived from an EMBL/GenBank/DDBJ whole genome shotgun (WGS) entry which is preliminary data.</text>
</comment>
<dbReference type="AlphaFoldDB" id="A0A8X6IPH3"/>
<sequence length="256" mass="29199">MERVIALCIYRSITKVHNQATNHESPTTKAYSLEFQEGPRWNRYSQLSDKYVTEDLINDNPDKSDEFFVKGILRAAKESIPREQVKKHLPFWNEFLDLLKSERNAARCRAENSHNIADRILLRKTQAKLKRAIIISKRTTYRSFAANLDFRTDGPRAHRFVSHLNNENSSQHWEPITANGKLLTRLTEATALSKNYAAISKLHITAKDRKLIFGPAPSPTEQGSLLLKMDFSYDELLLATNSMMKGKSTGPDGVLP</sequence>
<evidence type="ECO:0000313" key="1">
    <source>
        <dbReference type="EMBL" id="GFS53895.1"/>
    </source>
</evidence>
<name>A0A8X6IPH3_9ARAC</name>
<reference evidence="1" key="1">
    <citation type="submission" date="2020-08" db="EMBL/GenBank/DDBJ databases">
        <title>Multicomponent nature underlies the extraordinary mechanical properties of spider dragline silk.</title>
        <authorList>
            <person name="Kono N."/>
            <person name="Nakamura H."/>
            <person name="Mori M."/>
            <person name="Yoshida Y."/>
            <person name="Ohtoshi R."/>
            <person name="Malay A.D."/>
            <person name="Moran D.A.P."/>
            <person name="Tomita M."/>
            <person name="Numata K."/>
            <person name="Arakawa K."/>
        </authorList>
    </citation>
    <scope>NUCLEOTIDE SEQUENCE</scope>
</reference>
<gene>
    <name evidence="1" type="primary">NCL1_25549</name>
    <name evidence="1" type="ORF">TNIN_370941</name>
</gene>
<protein>
    <submittedName>
        <fullName evidence="1">Uncharacterized protein</fullName>
    </submittedName>
</protein>